<gene>
    <name evidence="2" type="ORF">Fot_06356</name>
</gene>
<evidence type="ECO:0000259" key="1">
    <source>
        <dbReference type="Pfam" id="PF13456"/>
    </source>
</evidence>
<accession>A0ABD1WT48</accession>
<keyword evidence="3" id="KW-1185">Reference proteome</keyword>
<dbReference type="EMBL" id="JBFOLJ010000002">
    <property type="protein sequence ID" value="KAL2552737.1"/>
    <property type="molecule type" value="Genomic_DNA"/>
</dbReference>
<sequence length="159" mass="18096">MQKFDKVQSGLDSKQRWKMNGVVMATQPKKVVMTYSMEVDELFALHEGLQLVHQTFIQTPLVECDSLYVVQSLQNEVSLALNPDLLYVIVLLLLCSKDETEVEGILGVEEFNRVFEFFAFGEPFLPKIIPFVKRITHAAILSAGYGKLNLKLKNYSSKH</sequence>
<dbReference type="Pfam" id="PF13456">
    <property type="entry name" value="RVT_3"/>
    <property type="match status" value="1"/>
</dbReference>
<organism evidence="2 3">
    <name type="scientific">Forsythia ovata</name>
    <dbReference type="NCBI Taxonomy" id="205694"/>
    <lineage>
        <taxon>Eukaryota</taxon>
        <taxon>Viridiplantae</taxon>
        <taxon>Streptophyta</taxon>
        <taxon>Embryophyta</taxon>
        <taxon>Tracheophyta</taxon>
        <taxon>Spermatophyta</taxon>
        <taxon>Magnoliopsida</taxon>
        <taxon>eudicotyledons</taxon>
        <taxon>Gunneridae</taxon>
        <taxon>Pentapetalae</taxon>
        <taxon>asterids</taxon>
        <taxon>lamiids</taxon>
        <taxon>Lamiales</taxon>
        <taxon>Oleaceae</taxon>
        <taxon>Forsythieae</taxon>
        <taxon>Forsythia</taxon>
    </lineage>
</organism>
<proteinExistence type="predicted"/>
<dbReference type="Proteomes" id="UP001604277">
    <property type="component" value="Unassembled WGS sequence"/>
</dbReference>
<evidence type="ECO:0000313" key="3">
    <source>
        <dbReference type="Proteomes" id="UP001604277"/>
    </source>
</evidence>
<comment type="caution">
    <text evidence="2">The sequence shown here is derived from an EMBL/GenBank/DDBJ whole genome shotgun (WGS) entry which is preliminary data.</text>
</comment>
<name>A0ABD1WT48_9LAMI</name>
<protein>
    <submittedName>
        <fullName evidence="2">Ribonuclease H domain</fullName>
    </submittedName>
</protein>
<evidence type="ECO:0000313" key="2">
    <source>
        <dbReference type="EMBL" id="KAL2552737.1"/>
    </source>
</evidence>
<reference evidence="3" key="1">
    <citation type="submission" date="2024-07" db="EMBL/GenBank/DDBJ databases">
        <title>Two chromosome-level genome assemblies of Korean endemic species Abeliophyllum distichum and Forsythia ovata (Oleaceae).</title>
        <authorList>
            <person name="Jang H."/>
        </authorList>
    </citation>
    <scope>NUCLEOTIDE SEQUENCE [LARGE SCALE GENOMIC DNA]</scope>
</reference>
<feature type="domain" description="RNase H type-1" evidence="1">
    <location>
        <begin position="20"/>
        <end position="94"/>
    </location>
</feature>
<dbReference type="AlphaFoldDB" id="A0ABD1WT48"/>
<dbReference type="InterPro" id="IPR002156">
    <property type="entry name" value="RNaseH_domain"/>
</dbReference>